<dbReference type="CDD" id="cd01185">
    <property type="entry name" value="INTN1_C_like"/>
    <property type="match status" value="1"/>
</dbReference>
<dbReference type="PROSITE" id="PS51898">
    <property type="entry name" value="TYR_RECOMBINASE"/>
    <property type="match status" value="1"/>
</dbReference>
<dbReference type="PANTHER" id="PTHR30349">
    <property type="entry name" value="PHAGE INTEGRASE-RELATED"/>
    <property type="match status" value="1"/>
</dbReference>
<dbReference type="GO" id="GO:0015074">
    <property type="term" value="P:DNA integration"/>
    <property type="evidence" value="ECO:0007669"/>
    <property type="project" value="InterPro"/>
</dbReference>
<dbReference type="InterPro" id="IPR002104">
    <property type="entry name" value="Integrase_catalytic"/>
</dbReference>
<dbReference type="EMBL" id="AWUW01000019">
    <property type="protein sequence ID" value="ERJ68627.1"/>
    <property type="molecule type" value="Genomic_DNA"/>
</dbReference>
<dbReference type="Pfam" id="PF17293">
    <property type="entry name" value="Arm-DNA-bind_5"/>
    <property type="match status" value="1"/>
</dbReference>
<evidence type="ECO:0000256" key="1">
    <source>
        <dbReference type="ARBA" id="ARBA00008857"/>
    </source>
</evidence>
<dbReference type="RefSeq" id="WP_021665061.1">
    <property type="nucleotide sequence ID" value="NZ_KI259117.1"/>
</dbReference>
<comment type="similarity">
    <text evidence="1">Belongs to the 'phage' integrase family.</text>
</comment>
<dbReference type="InterPro" id="IPR013762">
    <property type="entry name" value="Integrase-like_cat_sf"/>
</dbReference>
<dbReference type="AlphaFoldDB" id="A0A0E2LTK3"/>
<evidence type="ECO:0000256" key="3">
    <source>
        <dbReference type="ARBA" id="ARBA00023172"/>
    </source>
</evidence>
<dbReference type="HOGENOM" id="CLU_033139_2_0_10"/>
<evidence type="ECO:0000259" key="4">
    <source>
        <dbReference type="PROSITE" id="PS51898"/>
    </source>
</evidence>
<dbReference type="InterPro" id="IPR025269">
    <property type="entry name" value="SAM-like_dom"/>
</dbReference>
<evidence type="ECO:0000313" key="5">
    <source>
        <dbReference type="EMBL" id="ERJ68627.1"/>
    </source>
</evidence>
<dbReference type="Gene3D" id="1.10.150.130">
    <property type="match status" value="1"/>
</dbReference>
<accession>A0A0E2LTK3</accession>
<dbReference type="PANTHER" id="PTHR30349:SF64">
    <property type="entry name" value="PROPHAGE INTEGRASE INTD-RELATED"/>
    <property type="match status" value="1"/>
</dbReference>
<dbReference type="InterPro" id="IPR035386">
    <property type="entry name" value="Arm-DNA-bind_5"/>
</dbReference>
<sequence length="425" mass="49241">MKSQFRSVFYLRSNYINKEGKTPVLIRIYLNKERLSLGSTGLAVNPIQWDSEKEKVKGHSVEALEVNRKIEEIRADILTIYKRLDVTVEDLTLERIKSEYFGTSDTLTSVMELFEKHNSDVRVQVGITKTVATLQKYENCKRHFEQFLKSKYKRTDLKFSELTPLIIHNFELFLLTVAKCRPNTSTKILKFLKTITIYGQKHGFLAHDPFANKRFHLENTDRGFLTDEEIKKLIHKEMASPRLDLVRDIFLFSCFTGLAYIDVANLTEDNIVELDGRKWIMTKRQKTNIATNILLLEIPGMILEKYRPVRKERKLLPVISNQKMNGYLKEIADLCGIKKHLTFHMARHTFATMSLSKGVPIESVSKMLGHTNIRTTQIYARITNKKIEADMIALGAKLDIFEREAKSVVGNRKLKEEMGIRSYSK</sequence>
<dbReference type="Proteomes" id="UP000016630">
    <property type="component" value="Unassembled WGS sequence"/>
</dbReference>
<organism evidence="5 6">
    <name type="scientific">Porphyromonas gingivalis F0570</name>
    <dbReference type="NCBI Taxonomy" id="1227271"/>
    <lineage>
        <taxon>Bacteria</taxon>
        <taxon>Pseudomonadati</taxon>
        <taxon>Bacteroidota</taxon>
        <taxon>Bacteroidia</taxon>
        <taxon>Bacteroidales</taxon>
        <taxon>Porphyromonadaceae</taxon>
        <taxon>Porphyromonas</taxon>
    </lineage>
</organism>
<dbReference type="InterPro" id="IPR010998">
    <property type="entry name" value="Integrase_recombinase_N"/>
</dbReference>
<evidence type="ECO:0000256" key="2">
    <source>
        <dbReference type="ARBA" id="ARBA00023125"/>
    </source>
</evidence>
<protein>
    <submittedName>
        <fullName evidence="5">Site-specific recombinase, phage integrase family</fullName>
    </submittedName>
</protein>
<dbReference type="Pfam" id="PF13102">
    <property type="entry name" value="Phage_int_SAM_5"/>
    <property type="match status" value="1"/>
</dbReference>
<feature type="domain" description="Tyr recombinase" evidence="4">
    <location>
        <begin position="220"/>
        <end position="392"/>
    </location>
</feature>
<dbReference type="GO" id="GO:0003677">
    <property type="term" value="F:DNA binding"/>
    <property type="evidence" value="ECO:0007669"/>
    <property type="project" value="UniProtKB-KW"/>
</dbReference>
<keyword evidence="2" id="KW-0238">DNA-binding</keyword>
<dbReference type="Pfam" id="PF00589">
    <property type="entry name" value="Phage_integrase"/>
    <property type="match status" value="1"/>
</dbReference>
<dbReference type="GO" id="GO:0006310">
    <property type="term" value="P:DNA recombination"/>
    <property type="evidence" value="ECO:0007669"/>
    <property type="project" value="UniProtKB-KW"/>
</dbReference>
<evidence type="ECO:0000313" key="6">
    <source>
        <dbReference type="Proteomes" id="UP000016630"/>
    </source>
</evidence>
<dbReference type="PATRIC" id="fig|1227271.3.peg.289"/>
<keyword evidence="3" id="KW-0233">DNA recombination</keyword>
<reference evidence="5 6" key="1">
    <citation type="submission" date="2013-06" db="EMBL/GenBank/DDBJ databases">
        <authorList>
            <person name="Weinstock G."/>
            <person name="Sodergren E."/>
            <person name="Lobos E.A."/>
            <person name="Fulton L."/>
            <person name="Fulton R."/>
            <person name="Courtney L."/>
            <person name="Fronick C."/>
            <person name="O'Laughlin M."/>
            <person name="Godfrey J."/>
            <person name="Wilson R.M."/>
            <person name="Miner T."/>
            <person name="Farmer C."/>
            <person name="Delehaunty K."/>
            <person name="Cordes M."/>
            <person name="Minx P."/>
            <person name="Tomlinson C."/>
            <person name="Chen J."/>
            <person name="Wollam A."/>
            <person name="Pepin K.H."/>
            <person name="Bhonagiri V."/>
            <person name="Zhang X."/>
            <person name="Warren W."/>
            <person name="Mitreva M."/>
            <person name="Mardis E.R."/>
            <person name="Wilson R.K."/>
        </authorList>
    </citation>
    <scope>NUCLEOTIDE SEQUENCE [LARGE SCALE GENOMIC DNA]</scope>
    <source>
        <strain evidence="5 6">F0570</strain>
    </source>
</reference>
<dbReference type="Gene3D" id="1.10.443.10">
    <property type="entry name" value="Intergrase catalytic core"/>
    <property type="match status" value="1"/>
</dbReference>
<dbReference type="InterPro" id="IPR011010">
    <property type="entry name" value="DNA_brk_join_enz"/>
</dbReference>
<dbReference type="SUPFAM" id="SSF56349">
    <property type="entry name" value="DNA breaking-rejoining enzymes"/>
    <property type="match status" value="1"/>
</dbReference>
<dbReference type="InterPro" id="IPR050090">
    <property type="entry name" value="Tyrosine_recombinase_XerCD"/>
</dbReference>
<proteinExistence type="inferred from homology"/>
<name>A0A0E2LTK3_PORGN</name>
<comment type="caution">
    <text evidence="5">The sequence shown here is derived from an EMBL/GenBank/DDBJ whole genome shotgun (WGS) entry which is preliminary data.</text>
</comment>
<gene>
    <name evidence="5" type="ORF">HMPREF1555_00317</name>
</gene>